<gene>
    <name evidence="4" type="primary">xdhC</name>
    <name evidence="4" type="ordered locus">HCH_01097</name>
</gene>
<dbReference type="eggNOG" id="COG1975">
    <property type="taxonomic scope" value="Bacteria"/>
</dbReference>
<dbReference type="Proteomes" id="UP000000238">
    <property type="component" value="Chromosome"/>
</dbReference>
<dbReference type="InterPro" id="IPR052698">
    <property type="entry name" value="MoCofactor_Util/Proc"/>
</dbReference>
<feature type="region of interest" description="Disordered" evidence="1">
    <location>
        <begin position="276"/>
        <end position="300"/>
    </location>
</feature>
<dbReference type="AlphaFoldDB" id="Q2SMZ7"/>
<dbReference type="HOGENOM" id="CLU_041115_4_0_6"/>
<evidence type="ECO:0000256" key="1">
    <source>
        <dbReference type="SAM" id="MobiDB-lite"/>
    </source>
</evidence>
<sequence>MYKEQWFEVTQRLSRSGQPFVLITLIGARGSTPRDSGTKMVVSADATFDTIGGGHLEFKATAMAREMLARRDYSQRMEHFPLGASLGQCCGGSATVLFEAFAPCPTQIALFGAGHVAKALVTILADLPVQVTWIDSREELFPGTLPANTQKRVDAYPCDVIDDLPDNLYYLILTHNHQLDYELAEKILRQDRFAYLGLIGSATKWARFRQRFDYRGVASSQVERVSCPVGLSAVPGKQPMEVAVSIAAELIGLYHTSESPTQQGVAWKDIKSWAADQAEPRDASDTDASTSTQTSSGETL</sequence>
<dbReference type="EMBL" id="CP000155">
    <property type="protein sequence ID" value="ABC27977.1"/>
    <property type="molecule type" value="Genomic_DNA"/>
</dbReference>
<dbReference type="KEGG" id="hch:HCH_01097"/>
<dbReference type="Pfam" id="PF02625">
    <property type="entry name" value="XdhC_CoxI"/>
    <property type="match status" value="1"/>
</dbReference>
<evidence type="ECO:0000259" key="3">
    <source>
        <dbReference type="Pfam" id="PF13478"/>
    </source>
</evidence>
<dbReference type="RefSeq" id="WP_011395052.1">
    <property type="nucleotide sequence ID" value="NC_007645.1"/>
</dbReference>
<reference evidence="4 5" key="1">
    <citation type="journal article" date="2005" name="Nucleic Acids Res.">
        <title>Genomic blueprint of Hahella chejuensis, a marine microbe producing an algicidal agent.</title>
        <authorList>
            <person name="Jeong H."/>
            <person name="Yim J.H."/>
            <person name="Lee C."/>
            <person name="Choi S.-H."/>
            <person name="Park Y.K."/>
            <person name="Yoon S.H."/>
            <person name="Hur C.-G."/>
            <person name="Kang H.-Y."/>
            <person name="Kim D."/>
            <person name="Lee H.H."/>
            <person name="Park K.H."/>
            <person name="Park S.-H."/>
            <person name="Park H.-S."/>
            <person name="Lee H.K."/>
            <person name="Oh T.K."/>
            <person name="Kim J.F."/>
        </authorList>
    </citation>
    <scope>NUCLEOTIDE SEQUENCE [LARGE SCALE GENOMIC DNA]</scope>
    <source>
        <strain evidence="4 5">KCTC 2396</strain>
    </source>
</reference>
<dbReference type="Gene3D" id="3.40.50.720">
    <property type="entry name" value="NAD(P)-binding Rossmann-like Domain"/>
    <property type="match status" value="1"/>
</dbReference>
<evidence type="ECO:0000313" key="5">
    <source>
        <dbReference type="Proteomes" id="UP000000238"/>
    </source>
</evidence>
<dbReference type="InterPro" id="IPR003777">
    <property type="entry name" value="XdhC_CoxI"/>
</dbReference>
<dbReference type="PANTHER" id="PTHR30388">
    <property type="entry name" value="ALDEHYDE OXIDOREDUCTASE MOLYBDENUM COFACTOR ASSEMBLY PROTEIN"/>
    <property type="match status" value="1"/>
</dbReference>
<name>Q2SMZ7_HAHCH</name>
<feature type="domain" description="XdhC Rossmann" evidence="3">
    <location>
        <begin position="109"/>
        <end position="250"/>
    </location>
</feature>
<evidence type="ECO:0000259" key="2">
    <source>
        <dbReference type="Pfam" id="PF02625"/>
    </source>
</evidence>
<feature type="compositionally biased region" description="Low complexity" evidence="1">
    <location>
        <begin position="286"/>
        <end position="300"/>
    </location>
</feature>
<dbReference type="PANTHER" id="PTHR30388:SF6">
    <property type="entry name" value="XANTHINE DEHYDROGENASE SUBUNIT A-RELATED"/>
    <property type="match status" value="1"/>
</dbReference>
<protein>
    <submittedName>
        <fullName evidence="4">Xanthine and CO dehydrogenase maturation factor, XdhC/CoxF family</fullName>
    </submittedName>
</protein>
<organism evidence="4 5">
    <name type="scientific">Hahella chejuensis (strain KCTC 2396)</name>
    <dbReference type="NCBI Taxonomy" id="349521"/>
    <lineage>
        <taxon>Bacteria</taxon>
        <taxon>Pseudomonadati</taxon>
        <taxon>Pseudomonadota</taxon>
        <taxon>Gammaproteobacteria</taxon>
        <taxon>Oceanospirillales</taxon>
        <taxon>Hahellaceae</taxon>
        <taxon>Hahella</taxon>
    </lineage>
</organism>
<proteinExistence type="predicted"/>
<dbReference type="OrthoDB" id="61481at2"/>
<evidence type="ECO:0000313" key="4">
    <source>
        <dbReference type="EMBL" id="ABC27977.1"/>
    </source>
</evidence>
<keyword evidence="5" id="KW-1185">Reference proteome</keyword>
<feature type="domain" description="XdhC- CoxI" evidence="2">
    <location>
        <begin position="15"/>
        <end position="71"/>
    </location>
</feature>
<accession>Q2SMZ7</accession>
<dbReference type="InterPro" id="IPR027051">
    <property type="entry name" value="XdhC_Rossmann_dom"/>
</dbReference>
<dbReference type="Pfam" id="PF13478">
    <property type="entry name" value="XdhC_C"/>
    <property type="match status" value="1"/>
</dbReference>
<dbReference type="InterPro" id="IPR014308">
    <property type="entry name" value="Xanthine_DH_XdhC"/>
</dbReference>
<dbReference type="STRING" id="349521.HCH_01097"/>
<dbReference type="NCBIfam" id="TIGR02964">
    <property type="entry name" value="xanthine_xdhC"/>
    <property type="match status" value="1"/>
</dbReference>